<reference evidence="13 14" key="1">
    <citation type="submission" date="2019-04" db="EMBL/GenBank/DDBJ databases">
        <title>Friends and foes A comparative genomics study of 23 Aspergillus species from section Flavi.</title>
        <authorList>
            <consortium name="DOE Joint Genome Institute"/>
            <person name="Kjaerbolling I."/>
            <person name="Vesth T."/>
            <person name="Frisvad J.C."/>
            <person name="Nybo J.L."/>
            <person name="Theobald S."/>
            <person name="Kildgaard S."/>
            <person name="Isbrandt T."/>
            <person name="Kuo A."/>
            <person name="Sato A."/>
            <person name="Lyhne E.K."/>
            <person name="Kogle M.E."/>
            <person name="Wiebenga A."/>
            <person name="Kun R.S."/>
            <person name="Lubbers R.J."/>
            <person name="Makela M.R."/>
            <person name="Barry K."/>
            <person name="Chovatia M."/>
            <person name="Clum A."/>
            <person name="Daum C."/>
            <person name="Haridas S."/>
            <person name="He G."/>
            <person name="LaButti K."/>
            <person name="Lipzen A."/>
            <person name="Mondo S."/>
            <person name="Riley R."/>
            <person name="Salamov A."/>
            <person name="Simmons B.A."/>
            <person name="Magnuson J.K."/>
            <person name="Henrissat B."/>
            <person name="Mortensen U.H."/>
            <person name="Larsen T.O."/>
            <person name="Devries R.P."/>
            <person name="Grigoriev I.V."/>
            <person name="Machida M."/>
            <person name="Baker S.E."/>
            <person name="Andersen M.R."/>
        </authorList>
    </citation>
    <scope>NUCLEOTIDE SEQUENCE [LARGE SCALE GENOMIC DNA]</scope>
    <source>
        <strain evidence="13 14">CBS 151.66</strain>
    </source>
</reference>
<proteinExistence type="predicted"/>
<dbReference type="EMBL" id="ML732209">
    <property type="protein sequence ID" value="KAB8074505.1"/>
    <property type="molecule type" value="Genomic_DNA"/>
</dbReference>
<protein>
    <recommendedName>
        <fullName evidence="6">EKC/KEOPS complex subunit BUD32</fullName>
        <ecNumber evidence="4">2.7.11.1</ecNumber>
    </recommendedName>
    <alternativeName>
        <fullName evidence="8 9">Atypical Serine/threonine protein kinase BUD32</fullName>
    </alternativeName>
    <alternativeName>
        <fullName evidence="5">EKC/KEOPS complex subunit bud32</fullName>
    </alternativeName>
</protein>
<evidence type="ECO:0000313" key="13">
    <source>
        <dbReference type="EMBL" id="KAB8074505.1"/>
    </source>
</evidence>
<name>A0A5N5X3C8_9EURO</name>
<evidence type="ECO:0000256" key="9">
    <source>
        <dbReference type="ARBA" id="ARBA00033194"/>
    </source>
</evidence>
<evidence type="ECO:0000256" key="11">
    <source>
        <dbReference type="ARBA" id="ARBA00048679"/>
    </source>
</evidence>
<feature type="domain" description="Protein kinase" evidence="12">
    <location>
        <begin position="1"/>
        <end position="104"/>
    </location>
</feature>
<evidence type="ECO:0000313" key="14">
    <source>
        <dbReference type="Proteomes" id="UP000326565"/>
    </source>
</evidence>
<comment type="subcellular location">
    <subcellularLocation>
        <location evidence="2">Chromosome</location>
        <location evidence="2">Telomere</location>
    </subcellularLocation>
</comment>
<dbReference type="InterPro" id="IPR008266">
    <property type="entry name" value="Tyr_kinase_AS"/>
</dbReference>
<keyword evidence="14" id="KW-1185">Reference proteome</keyword>
<evidence type="ECO:0000259" key="12">
    <source>
        <dbReference type="PROSITE" id="PS50011"/>
    </source>
</evidence>
<evidence type="ECO:0000256" key="2">
    <source>
        <dbReference type="ARBA" id="ARBA00004574"/>
    </source>
</evidence>
<evidence type="ECO:0000256" key="5">
    <source>
        <dbReference type="ARBA" id="ARBA00013948"/>
    </source>
</evidence>
<comment type="subunit">
    <text evidence="3">Component of the EKC/KEOPS complex composed of at least BUD32, CGI121, GON7, KAE1 and PCC1; the whole complex dimerizes.</text>
</comment>
<evidence type="ECO:0000256" key="7">
    <source>
        <dbReference type="ARBA" id="ARBA00022895"/>
    </source>
</evidence>
<evidence type="ECO:0000256" key="1">
    <source>
        <dbReference type="ARBA" id="ARBA00003747"/>
    </source>
</evidence>
<evidence type="ECO:0000256" key="8">
    <source>
        <dbReference type="ARBA" id="ARBA00030980"/>
    </source>
</evidence>
<comment type="catalytic activity">
    <reaction evidence="10">
        <text>L-threonyl-[protein] + ATP = O-phospho-L-threonyl-[protein] + ADP + H(+)</text>
        <dbReference type="Rhea" id="RHEA:46608"/>
        <dbReference type="Rhea" id="RHEA-COMP:11060"/>
        <dbReference type="Rhea" id="RHEA-COMP:11605"/>
        <dbReference type="ChEBI" id="CHEBI:15378"/>
        <dbReference type="ChEBI" id="CHEBI:30013"/>
        <dbReference type="ChEBI" id="CHEBI:30616"/>
        <dbReference type="ChEBI" id="CHEBI:61977"/>
        <dbReference type="ChEBI" id="CHEBI:456216"/>
        <dbReference type="EC" id="2.7.11.1"/>
    </reaction>
</comment>
<dbReference type="OrthoDB" id="4062651at2759"/>
<evidence type="ECO:0000256" key="10">
    <source>
        <dbReference type="ARBA" id="ARBA00047899"/>
    </source>
</evidence>
<dbReference type="InterPro" id="IPR011009">
    <property type="entry name" value="Kinase-like_dom_sf"/>
</dbReference>
<dbReference type="Pfam" id="PF00069">
    <property type="entry name" value="Pkinase"/>
    <property type="match status" value="1"/>
</dbReference>
<dbReference type="Proteomes" id="UP000326565">
    <property type="component" value="Unassembled WGS sequence"/>
</dbReference>
<accession>A0A5N5X3C8</accession>
<comment type="function">
    <text evidence="1">Component of the EKC/KEOPS complex that is required for the formation of a threonylcarbamoyl group on adenosine at position 37 (t(6)A37) in tRNAs that read codons beginning with adenine. The complex is probably involved in the transfer of the threonylcarbamoyl moiety of threonylcarbamoyl-AMP (TC-AMP) to the N6 group of A37. BUD32 has ATPase activity in the context of the EKC/KEOPS complex and likely plays a supporting role to the catalytic subunit KAE1. The EKC/KEOPS complex also promotes both telomere uncapping and telomere elongation. The complex is required for efficient recruitment of transcriptional coactivators.</text>
</comment>
<dbReference type="PROSITE" id="PS50011">
    <property type="entry name" value="PROTEIN_KINASE_DOM"/>
    <property type="match status" value="1"/>
</dbReference>
<evidence type="ECO:0000256" key="4">
    <source>
        <dbReference type="ARBA" id="ARBA00012513"/>
    </source>
</evidence>
<dbReference type="SUPFAM" id="SSF56112">
    <property type="entry name" value="Protein kinase-like (PK-like)"/>
    <property type="match status" value="1"/>
</dbReference>
<evidence type="ECO:0000256" key="3">
    <source>
        <dbReference type="ARBA" id="ARBA00011534"/>
    </source>
</evidence>
<gene>
    <name evidence="13" type="ORF">BDV29DRAFT_156629</name>
</gene>
<dbReference type="EC" id="2.7.11.1" evidence="4"/>
<dbReference type="GO" id="GO:0004674">
    <property type="term" value="F:protein serine/threonine kinase activity"/>
    <property type="evidence" value="ECO:0007669"/>
    <property type="project" value="UniProtKB-EC"/>
</dbReference>
<keyword evidence="7" id="KW-0158">Chromosome</keyword>
<dbReference type="Gene3D" id="1.10.510.10">
    <property type="entry name" value="Transferase(Phosphotransferase) domain 1"/>
    <property type="match status" value="1"/>
</dbReference>
<dbReference type="PROSITE" id="PS00109">
    <property type="entry name" value="PROTEIN_KINASE_TYR"/>
    <property type="match status" value="1"/>
</dbReference>
<evidence type="ECO:0000256" key="6">
    <source>
        <dbReference type="ARBA" id="ARBA00019973"/>
    </source>
</evidence>
<dbReference type="InterPro" id="IPR000719">
    <property type="entry name" value="Prot_kinase_dom"/>
</dbReference>
<dbReference type="GO" id="GO:0000781">
    <property type="term" value="C:chromosome, telomeric region"/>
    <property type="evidence" value="ECO:0007669"/>
    <property type="project" value="UniProtKB-SubCell"/>
</dbReference>
<dbReference type="AlphaFoldDB" id="A0A5N5X3C8"/>
<keyword evidence="7" id="KW-0779">Telomere</keyword>
<comment type="catalytic activity">
    <reaction evidence="11">
        <text>L-seryl-[protein] + ATP = O-phospho-L-seryl-[protein] + ADP + H(+)</text>
        <dbReference type="Rhea" id="RHEA:17989"/>
        <dbReference type="Rhea" id="RHEA-COMP:9863"/>
        <dbReference type="Rhea" id="RHEA-COMP:11604"/>
        <dbReference type="ChEBI" id="CHEBI:15378"/>
        <dbReference type="ChEBI" id="CHEBI:29999"/>
        <dbReference type="ChEBI" id="CHEBI:30616"/>
        <dbReference type="ChEBI" id="CHEBI:83421"/>
        <dbReference type="ChEBI" id="CHEBI:456216"/>
        <dbReference type="EC" id="2.7.11.1"/>
    </reaction>
</comment>
<sequence length="104" mass="11983">MFIQSFLRVPEGNSLAFMSRRSLHQRLEAHQRRTEDGGRVEEEAGLEPEEFVRQWLMELYNAAAWVESLGYVHGDIRPSNLLLDSQEHLKLADFDRVALIGTLS</sequence>
<organism evidence="13 14">
    <name type="scientific">Aspergillus leporis</name>
    <dbReference type="NCBI Taxonomy" id="41062"/>
    <lineage>
        <taxon>Eukaryota</taxon>
        <taxon>Fungi</taxon>
        <taxon>Dikarya</taxon>
        <taxon>Ascomycota</taxon>
        <taxon>Pezizomycotina</taxon>
        <taxon>Eurotiomycetes</taxon>
        <taxon>Eurotiomycetidae</taxon>
        <taxon>Eurotiales</taxon>
        <taxon>Aspergillaceae</taxon>
        <taxon>Aspergillus</taxon>
        <taxon>Aspergillus subgen. Circumdati</taxon>
    </lineage>
</organism>
<dbReference type="GO" id="GO:0005524">
    <property type="term" value="F:ATP binding"/>
    <property type="evidence" value="ECO:0007669"/>
    <property type="project" value="InterPro"/>
</dbReference>